<reference evidence="6" key="1">
    <citation type="journal article" date="2020" name="New Phytol.">
        <title>Comparative genomics reveals dynamic genome evolution in host specialist ectomycorrhizal fungi.</title>
        <authorList>
            <person name="Lofgren L.A."/>
            <person name="Nguyen N.H."/>
            <person name="Vilgalys R."/>
            <person name="Ruytinx J."/>
            <person name="Liao H.L."/>
            <person name="Branco S."/>
            <person name="Kuo A."/>
            <person name="LaButti K."/>
            <person name="Lipzen A."/>
            <person name="Andreopoulos W."/>
            <person name="Pangilinan J."/>
            <person name="Riley R."/>
            <person name="Hundley H."/>
            <person name="Na H."/>
            <person name="Barry K."/>
            <person name="Grigoriev I.V."/>
            <person name="Stajich J.E."/>
            <person name="Kennedy P.G."/>
        </authorList>
    </citation>
    <scope>NUCLEOTIDE SEQUENCE</scope>
    <source>
        <strain evidence="6">MN1</strain>
    </source>
</reference>
<dbReference type="GeneID" id="64632297"/>
<evidence type="ECO:0000313" key="7">
    <source>
        <dbReference type="Proteomes" id="UP000807769"/>
    </source>
</evidence>
<evidence type="ECO:0000313" key="6">
    <source>
        <dbReference type="EMBL" id="KAG1817630.1"/>
    </source>
</evidence>
<proteinExistence type="inferred from homology"/>
<keyword evidence="3" id="KW-0479">Metal-binding</keyword>
<keyword evidence="4" id="KW-0460">Magnesium</keyword>
<dbReference type="SUPFAM" id="SSF56784">
    <property type="entry name" value="HAD-like"/>
    <property type="match status" value="1"/>
</dbReference>
<dbReference type="InterPro" id="IPR036412">
    <property type="entry name" value="HAD-like_sf"/>
</dbReference>
<dbReference type="RefSeq" id="XP_041193872.1">
    <property type="nucleotide sequence ID" value="XM_041338281.1"/>
</dbReference>
<dbReference type="EMBL" id="JABBWG010000013">
    <property type="protein sequence ID" value="KAG1817630.1"/>
    <property type="molecule type" value="Genomic_DNA"/>
</dbReference>
<dbReference type="Pfam" id="PF13344">
    <property type="entry name" value="Hydrolase_6"/>
    <property type="match status" value="1"/>
</dbReference>
<dbReference type="OrthoDB" id="426235at2759"/>
<comment type="cofactor">
    <cofactor evidence="1">
        <name>Mg(2+)</name>
        <dbReference type="ChEBI" id="CHEBI:18420"/>
    </cofactor>
</comment>
<sequence length="296" mass="32449">MAVRSRPKIRALLIDISGTLMIGSTPTQRAVEALAELRRCRFPFRFCSNTSKESTSALQKRMIDAGFDVQTGESQELWTSLKAVQDLIRSRNLKRPYFLLSESAKDECISAGMYDPNVPYDAVIVGLAPTLFDYDHLNSAFRILVGEDDSQKWCNEDLKASIPLIALHKARYIESSGHGLALGPGPFVAALENATEREAEVLGKPSKAFFQTVIESFDCESHGSEGCIAVIGDDIQADLGGGAIDLCLWRILVKTGKYRSGDESKVGVHPPDEVCDSFADFVDSLLSAHVERSSKE</sequence>
<dbReference type="GO" id="GO:0016791">
    <property type="term" value="F:phosphatase activity"/>
    <property type="evidence" value="ECO:0007669"/>
    <property type="project" value="InterPro"/>
</dbReference>
<dbReference type="PANTHER" id="PTHR19288">
    <property type="entry name" value="4-NITROPHENYLPHOSPHATASE-RELATED"/>
    <property type="match status" value="1"/>
</dbReference>
<dbReference type="AlphaFoldDB" id="A0A9P7ECD7"/>
<evidence type="ECO:0000256" key="5">
    <source>
        <dbReference type="ARBA" id="ARBA00039666"/>
    </source>
</evidence>
<evidence type="ECO:0000256" key="1">
    <source>
        <dbReference type="ARBA" id="ARBA00001946"/>
    </source>
</evidence>
<dbReference type="PANTHER" id="PTHR19288:SF46">
    <property type="entry name" value="HALOACID DEHALOGENASE-LIKE HYDROLASE DOMAIN-CONTAINING PROTEIN 2"/>
    <property type="match status" value="1"/>
</dbReference>
<dbReference type="GO" id="GO:0005737">
    <property type="term" value="C:cytoplasm"/>
    <property type="evidence" value="ECO:0007669"/>
    <property type="project" value="TreeGrafter"/>
</dbReference>
<evidence type="ECO:0000256" key="4">
    <source>
        <dbReference type="ARBA" id="ARBA00022842"/>
    </source>
</evidence>
<gene>
    <name evidence="6" type="ORF">BJ212DRAFT_1446636</name>
</gene>
<name>A0A9P7ECD7_9AGAM</name>
<comment type="similarity">
    <text evidence="2">Belongs to the HAD-like hydrolase superfamily.</text>
</comment>
<dbReference type="InterPro" id="IPR006357">
    <property type="entry name" value="HAD-SF_hydro_IIA"/>
</dbReference>
<dbReference type="InterPro" id="IPR006355">
    <property type="entry name" value="LHPP/HDHD2"/>
</dbReference>
<dbReference type="NCBIfam" id="TIGR01458">
    <property type="entry name" value="HAD-SF-IIA-hyp3"/>
    <property type="match status" value="1"/>
</dbReference>
<comment type="caution">
    <text evidence="6">The sequence shown here is derived from an EMBL/GenBank/DDBJ whole genome shotgun (WGS) entry which is preliminary data.</text>
</comment>
<dbReference type="GO" id="GO:0046872">
    <property type="term" value="F:metal ion binding"/>
    <property type="evidence" value="ECO:0007669"/>
    <property type="project" value="UniProtKB-KW"/>
</dbReference>
<dbReference type="InterPro" id="IPR023214">
    <property type="entry name" value="HAD_sf"/>
</dbReference>
<organism evidence="6 7">
    <name type="scientific">Suillus subaureus</name>
    <dbReference type="NCBI Taxonomy" id="48587"/>
    <lineage>
        <taxon>Eukaryota</taxon>
        <taxon>Fungi</taxon>
        <taxon>Dikarya</taxon>
        <taxon>Basidiomycota</taxon>
        <taxon>Agaricomycotina</taxon>
        <taxon>Agaricomycetes</taxon>
        <taxon>Agaricomycetidae</taxon>
        <taxon>Boletales</taxon>
        <taxon>Suillineae</taxon>
        <taxon>Suillaceae</taxon>
        <taxon>Suillus</taxon>
    </lineage>
</organism>
<evidence type="ECO:0000256" key="3">
    <source>
        <dbReference type="ARBA" id="ARBA00022723"/>
    </source>
</evidence>
<accession>A0A9P7ECD7</accession>
<dbReference type="Gene3D" id="3.40.50.1000">
    <property type="entry name" value="HAD superfamily/HAD-like"/>
    <property type="match status" value="2"/>
</dbReference>
<dbReference type="Proteomes" id="UP000807769">
    <property type="component" value="Unassembled WGS sequence"/>
</dbReference>
<protein>
    <recommendedName>
        <fullName evidence="5">Haloacid dehalogenase-like hydrolase domain-containing protein 2</fullName>
    </recommendedName>
</protein>
<keyword evidence="7" id="KW-1185">Reference proteome</keyword>
<dbReference type="Pfam" id="PF13242">
    <property type="entry name" value="Hydrolase_like"/>
    <property type="match status" value="1"/>
</dbReference>
<evidence type="ECO:0000256" key="2">
    <source>
        <dbReference type="ARBA" id="ARBA00007958"/>
    </source>
</evidence>